<accession>A0ABV6G4G6</accession>
<dbReference type="SUPFAM" id="SSF46955">
    <property type="entry name" value="Putative DNA-binding domain"/>
    <property type="match status" value="1"/>
</dbReference>
<name>A0ABV6G4G6_9GAMM</name>
<protein>
    <submittedName>
        <fullName evidence="1">DNA-binding protein</fullName>
    </submittedName>
</protein>
<comment type="caution">
    <text evidence="1">The sequence shown here is derived from an EMBL/GenBank/DDBJ whole genome shotgun (WGS) entry which is preliminary data.</text>
</comment>
<dbReference type="InterPro" id="IPR009061">
    <property type="entry name" value="DNA-bd_dom_put_sf"/>
</dbReference>
<organism evidence="1 2">
    <name type="scientific">Kushneria aurantia</name>
    <dbReference type="NCBI Taxonomy" id="504092"/>
    <lineage>
        <taxon>Bacteria</taxon>
        <taxon>Pseudomonadati</taxon>
        <taxon>Pseudomonadota</taxon>
        <taxon>Gammaproteobacteria</taxon>
        <taxon>Oceanospirillales</taxon>
        <taxon>Halomonadaceae</taxon>
        <taxon>Kushneria</taxon>
    </lineage>
</organism>
<dbReference type="Gene3D" id="1.10.1660.20">
    <property type="match status" value="1"/>
</dbReference>
<dbReference type="GO" id="GO:0003677">
    <property type="term" value="F:DNA binding"/>
    <property type="evidence" value="ECO:0007669"/>
    <property type="project" value="UniProtKB-KW"/>
</dbReference>
<proteinExistence type="predicted"/>
<sequence length="70" mass="7776">MGKLIRLDEWKARRFEGQGPSDSLLRKLCRNGDLPAKKIGASWYVDIDAEQNQTGNDLADQVLASMKKGA</sequence>
<gene>
    <name evidence="1" type="ORF">ACFFHW_11190</name>
</gene>
<keyword evidence="1" id="KW-0238">DNA-binding</keyword>
<keyword evidence="2" id="KW-1185">Reference proteome</keyword>
<evidence type="ECO:0000313" key="1">
    <source>
        <dbReference type="EMBL" id="MFC0268535.1"/>
    </source>
</evidence>
<evidence type="ECO:0000313" key="2">
    <source>
        <dbReference type="Proteomes" id="UP001589814"/>
    </source>
</evidence>
<dbReference type="Proteomes" id="UP001589814">
    <property type="component" value="Unassembled WGS sequence"/>
</dbReference>
<reference evidence="1 2" key="1">
    <citation type="submission" date="2024-09" db="EMBL/GenBank/DDBJ databases">
        <authorList>
            <person name="Sun Q."/>
            <person name="Mori K."/>
        </authorList>
    </citation>
    <scope>NUCLEOTIDE SEQUENCE [LARGE SCALE GENOMIC DNA]</scope>
    <source>
        <strain evidence="1 2">CCM 7415</strain>
    </source>
</reference>
<dbReference type="RefSeq" id="WP_019950144.1">
    <property type="nucleotide sequence ID" value="NZ_JBHLVX010000043.1"/>
</dbReference>
<dbReference type="EMBL" id="JBHLVX010000043">
    <property type="protein sequence ID" value="MFC0268535.1"/>
    <property type="molecule type" value="Genomic_DNA"/>
</dbReference>
<dbReference type="InterPro" id="IPR038137">
    <property type="entry name" value="Excisionase-like_sf"/>
</dbReference>